<feature type="compositionally biased region" description="Acidic residues" evidence="1">
    <location>
        <begin position="335"/>
        <end position="344"/>
    </location>
</feature>
<dbReference type="OrthoDB" id="3534520at2"/>
<feature type="compositionally biased region" description="Gly residues" evidence="1">
    <location>
        <begin position="298"/>
        <end position="307"/>
    </location>
</feature>
<dbReference type="STRING" id="46177.SAMN05660976_04028"/>
<sequence length="353" mass="35835">MSGGQDALAGLQQYQAGGLGQTRSIEFAHGKIKDLGVQLGEHAPNFGTMAANTKGIDIEFPGFGVIGLSLAYVHAQAKESAGKALETARTVLEDYQTALAKLDKNYTDADKDNDGVIQATMGGGGGGGGLKPGDFPGGGGGGLPPMGGPKTDLPSTDLPKTDLPKTDLPKTDLPSTDLPQTDLPKTDLPSTDLPKTDLPKTDLPKTDLPSTDLPKTDLPKTDLPQTPSIADKLNGIPDPNASSYDPSKTKLSSVDPPKITVPDAATSIPPGASPSTGLTPGGGPASGYPAGQAAGLRGQNGAGGFGGMPYAPMMGGAGAGEQERERDKKSIVSGDESDWLDSDIDITPAVLGE</sequence>
<feature type="region of interest" description="Disordered" evidence="1">
    <location>
        <begin position="107"/>
        <end position="353"/>
    </location>
</feature>
<feature type="compositionally biased region" description="Gly residues" evidence="1">
    <location>
        <begin position="121"/>
        <end position="145"/>
    </location>
</feature>
<accession>A0A1H7V7I4</accession>
<dbReference type="Proteomes" id="UP000198953">
    <property type="component" value="Unassembled WGS sequence"/>
</dbReference>
<dbReference type="SUPFAM" id="SSF141571">
    <property type="entry name" value="Pentapeptide repeat-like"/>
    <property type="match status" value="1"/>
</dbReference>
<feature type="compositionally biased region" description="Polar residues" evidence="1">
    <location>
        <begin position="240"/>
        <end position="252"/>
    </location>
</feature>
<feature type="compositionally biased region" description="Basic and acidic residues" evidence="1">
    <location>
        <begin position="159"/>
        <end position="170"/>
    </location>
</feature>
<protein>
    <recommendedName>
        <fullName evidence="4">Excreted virulence factor EspC, type VII ESX diderm</fullName>
    </recommendedName>
</protein>
<name>A0A1H7V7I4_9ACTN</name>
<dbReference type="EMBL" id="FOBF01000009">
    <property type="protein sequence ID" value="SEM05232.1"/>
    <property type="molecule type" value="Genomic_DNA"/>
</dbReference>
<evidence type="ECO:0000256" key="1">
    <source>
        <dbReference type="SAM" id="MobiDB-lite"/>
    </source>
</evidence>
<feature type="compositionally biased region" description="Low complexity" evidence="1">
    <location>
        <begin position="269"/>
        <end position="278"/>
    </location>
</feature>
<keyword evidence="3" id="KW-1185">Reference proteome</keyword>
<proteinExistence type="predicted"/>
<dbReference type="AlphaFoldDB" id="A0A1H7V7I4"/>
<feature type="compositionally biased region" description="Basic and acidic residues" evidence="1">
    <location>
        <begin position="194"/>
        <end position="205"/>
    </location>
</feature>
<dbReference type="RefSeq" id="WP_091102098.1">
    <property type="nucleotide sequence ID" value="NZ_FOBF01000009.1"/>
</dbReference>
<organism evidence="2 3">
    <name type="scientific">Nonomuraea pusilla</name>
    <dbReference type="NCBI Taxonomy" id="46177"/>
    <lineage>
        <taxon>Bacteria</taxon>
        <taxon>Bacillati</taxon>
        <taxon>Actinomycetota</taxon>
        <taxon>Actinomycetes</taxon>
        <taxon>Streptosporangiales</taxon>
        <taxon>Streptosporangiaceae</taxon>
        <taxon>Nonomuraea</taxon>
    </lineage>
</organism>
<reference evidence="2 3" key="1">
    <citation type="submission" date="2016-10" db="EMBL/GenBank/DDBJ databases">
        <authorList>
            <person name="de Groot N.N."/>
        </authorList>
    </citation>
    <scope>NUCLEOTIDE SEQUENCE [LARGE SCALE GENOMIC DNA]</scope>
    <source>
        <strain evidence="2 3">DSM 43357</strain>
    </source>
</reference>
<evidence type="ECO:0000313" key="3">
    <source>
        <dbReference type="Proteomes" id="UP000198953"/>
    </source>
</evidence>
<feature type="compositionally biased region" description="Basic and acidic residues" evidence="1">
    <location>
        <begin position="321"/>
        <end position="330"/>
    </location>
</feature>
<evidence type="ECO:0000313" key="2">
    <source>
        <dbReference type="EMBL" id="SEM05232.1"/>
    </source>
</evidence>
<gene>
    <name evidence="2" type="ORF">SAMN05660976_04028</name>
</gene>
<dbReference type="Gene3D" id="2.160.20.80">
    <property type="entry name" value="E3 ubiquitin-protein ligase SopA"/>
    <property type="match status" value="1"/>
</dbReference>
<evidence type="ECO:0008006" key="4">
    <source>
        <dbReference type="Google" id="ProtNLM"/>
    </source>
</evidence>
<feature type="compositionally biased region" description="Low complexity" evidence="1">
    <location>
        <begin position="286"/>
        <end position="295"/>
    </location>
</feature>